<proteinExistence type="predicted"/>
<sequence>MHQKGEFHKVATILESEQQTIEQEINTIKTCLQALQTSHEKAHVDIKVMRQKITALLDTLERNSVQSLNTSYETLQKSSLQSHLSICFKAQVDLLQIKDAIKDIDD</sequence>
<name>A0A9D4KTN2_DREPO</name>
<protein>
    <submittedName>
        <fullName evidence="1">Uncharacterized protein</fullName>
    </submittedName>
</protein>
<keyword evidence="2" id="KW-1185">Reference proteome</keyword>
<evidence type="ECO:0000313" key="1">
    <source>
        <dbReference type="EMBL" id="KAH3845418.1"/>
    </source>
</evidence>
<dbReference type="Proteomes" id="UP000828390">
    <property type="component" value="Unassembled WGS sequence"/>
</dbReference>
<gene>
    <name evidence="1" type="ORF">DPMN_087698</name>
</gene>
<dbReference type="EMBL" id="JAIWYP010000003">
    <property type="protein sequence ID" value="KAH3845418.1"/>
    <property type="molecule type" value="Genomic_DNA"/>
</dbReference>
<organism evidence="1 2">
    <name type="scientific">Dreissena polymorpha</name>
    <name type="common">Zebra mussel</name>
    <name type="synonym">Mytilus polymorpha</name>
    <dbReference type="NCBI Taxonomy" id="45954"/>
    <lineage>
        <taxon>Eukaryota</taxon>
        <taxon>Metazoa</taxon>
        <taxon>Spiralia</taxon>
        <taxon>Lophotrochozoa</taxon>
        <taxon>Mollusca</taxon>
        <taxon>Bivalvia</taxon>
        <taxon>Autobranchia</taxon>
        <taxon>Heteroconchia</taxon>
        <taxon>Euheterodonta</taxon>
        <taxon>Imparidentia</taxon>
        <taxon>Neoheterodontei</taxon>
        <taxon>Myida</taxon>
        <taxon>Dreissenoidea</taxon>
        <taxon>Dreissenidae</taxon>
        <taxon>Dreissena</taxon>
    </lineage>
</organism>
<reference evidence="1" key="2">
    <citation type="submission" date="2020-11" db="EMBL/GenBank/DDBJ databases">
        <authorList>
            <person name="McCartney M.A."/>
            <person name="Auch B."/>
            <person name="Kono T."/>
            <person name="Mallez S."/>
            <person name="Becker A."/>
            <person name="Gohl D.M."/>
            <person name="Silverstein K.A.T."/>
            <person name="Koren S."/>
            <person name="Bechman K.B."/>
            <person name="Herman A."/>
            <person name="Abrahante J.E."/>
            <person name="Garbe J."/>
        </authorList>
    </citation>
    <scope>NUCLEOTIDE SEQUENCE</scope>
    <source>
        <strain evidence="1">Duluth1</strain>
        <tissue evidence="1">Whole animal</tissue>
    </source>
</reference>
<reference evidence="1" key="1">
    <citation type="journal article" date="2019" name="bioRxiv">
        <title>The Genome of the Zebra Mussel, Dreissena polymorpha: A Resource for Invasive Species Research.</title>
        <authorList>
            <person name="McCartney M.A."/>
            <person name="Auch B."/>
            <person name="Kono T."/>
            <person name="Mallez S."/>
            <person name="Zhang Y."/>
            <person name="Obille A."/>
            <person name="Becker A."/>
            <person name="Abrahante J.E."/>
            <person name="Garbe J."/>
            <person name="Badalamenti J.P."/>
            <person name="Herman A."/>
            <person name="Mangelson H."/>
            <person name="Liachko I."/>
            <person name="Sullivan S."/>
            <person name="Sone E.D."/>
            <person name="Koren S."/>
            <person name="Silverstein K.A.T."/>
            <person name="Beckman K.B."/>
            <person name="Gohl D.M."/>
        </authorList>
    </citation>
    <scope>NUCLEOTIDE SEQUENCE</scope>
    <source>
        <strain evidence="1">Duluth1</strain>
        <tissue evidence="1">Whole animal</tissue>
    </source>
</reference>
<comment type="caution">
    <text evidence="1">The sequence shown here is derived from an EMBL/GenBank/DDBJ whole genome shotgun (WGS) entry which is preliminary data.</text>
</comment>
<evidence type="ECO:0000313" key="2">
    <source>
        <dbReference type="Proteomes" id="UP000828390"/>
    </source>
</evidence>
<accession>A0A9D4KTN2</accession>
<dbReference type="AlphaFoldDB" id="A0A9D4KTN2"/>